<evidence type="ECO:0000256" key="13">
    <source>
        <dbReference type="ARBA" id="ARBA00022884"/>
    </source>
</evidence>
<dbReference type="InterPro" id="IPR012340">
    <property type="entry name" value="NA-bd_OB-fold"/>
</dbReference>
<dbReference type="GO" id="GO:0005524">
    <property type="term" value="F:ATP binding"/>
    <property type="evidence" value="ECO:0007669"/>
    <property type="project" value="UniProtKB-KW"/>
</dbReference>
<gene>
    <name evidence="20" type="ORF">Tci_877205</name>
</gene>
<dbReference type="InterPro" id="IPR002547">
    <property type="entry name" value="tRNA-bd_dom"/>
</dbReference>
<evidence type="ECO:0000256" key="8">
    <source>
        <dbReference type="ARBA" id="ARBA00022598"/>
    </source>
</evidence>
<keyword evidence="15" id="KW-0030">Aminoacyl-tRNA synthetase</keyword>
<organism evidence="20">
    <name type="scientific">Tanacetum cinerariifolium</name>
    <name type="common">Dalmatian daisy</name>
    <name type="synonym">Chrysanthemum cinerariifolium</name>
    <dbReference type="NCBI Taxonomy" id="118510"/>
    <lineage>
        <taxon>Eukaryota</taxon>
        <taxon>Viridiplantae</taxon>
        <taxon>Streptophyta</taxon>
        <taxon>Embryophyta</taxon>
        <taxon>Tracheophyta</taxon>
        <taxon>Spermatophyta</taxon>
        <taxon>Magnoliopsida</taxon>
        <taxon>eudicotyledons</taxon>
        <taxon>Gunneridae</taxon>
        <taxon>Pentapetalae</taxon>
        <taxon>asterids</taxon>
        <taxon>campanulids</taxon>
        <taxon>Asterales</taxon>
        <taxon>Asteraceae</taxon>
        <taxon>Asteroideae</taxon>
        <taxon>Anthemideae</taxon>
        <taxon>Anthemidinae</taxon>
        <taxon>Tanacetum</taxon>
    </lineage>
</organism>
<keyword evidence="7 18" id="KW-0820">tRNA-binding</keyword>
<keyword evidence="9" id="KW-0479">Metal-binding</keyword>
<dbReference type="InterPro" id="IPR004495">
    <property type="entry name" value="Met-tRNA-synth_bsu_C"/>
</dbReference>
<dbReference type="SUPFAM" id="SSF50249">
    <property type="entry name" value="Nucleic acid-binding proteins"/>
    <property type="match status" value="1"/>
</dbReference>
<dbReference type="EMBL" id="BKCJ011216954">
    <property type="protein sequence ID" value="GFD05236.1"/>
    <property type="molecule type" value="Genomic_DNA"/>
</dbReference>
<evidence type="ECO:0000256" key="2">
    <source>
        <dbReference type="ARBA" id="ARBA00004496"/>
    </source>
</evidence>
<feature type="non-terminal residue" evidence="20">
    <location>
        <position position="1"/>
    </location>
</feature>
<dbReference type="SUPFAM" id="SSF47323">
    <property type="entry name" value="Anticodon-binding domain of a subclass of class I aminoacyl-tRNA synthetases"/>
    <property type="match status" value="1"/>
</dbReference>
<evidence type="ECO:0000256" key="15">
    <source>
        <dbReference type="ARBA" id="ARBA00023146"/>
    </source>
</evidence>
<feature type="domain" description="TRNA-binding" evidence="19">
    <location>
        <begin position="70"/>
        <end position="172"/>
    </location>
</feature>
<dbReference type="InterPro" id="IPR009080">
    <property type="entry name" value="tRNAsynth_Ia_anticodon-bd"/>
</dbReference>
<dbReference type="GO" id="GO:0006431">
    <property type="term" value="P:methionyl-tRNA aminoacylation"/>
    <property type="evidence" value="ECO:0007669"/>
    <property type="project" value="InterPro"/>
</dbReference>
<keyword evidence="6" id="KW-0963">Cytoplasm</keyword>
<accession>A0A699T8B9</accession>
<evidence type="ECO:0000256" key="7">
    <source>
        <dbReference type="ARBA" id="ARBA00022555"/>
    </source>
</evidence>
<comment type="subcellular location">
    <subcellularLocation>
        <location evidence="2">Cytoplasm</location>
    </subcellularLocation>
</comment>
<keyword evidence="8" id="KW-0436">Ligase</keyword>
<evidence type="ECO:0000256" key="6">
    <source>
        <dbReference type="ARBA" id="ARBA00022490"/>
    </source>
</evidence>
<comment type="catalytic activity">
    <reaction evidence="17">
        <text>tRNA(Met) + L-methionine + ATP = L-methionyl-tRNA(Met) + AMP + diphosphate</text>
        <dbReference type="Rhea" id="RHEA:13481"/>
        <dbReference type="Rhea" id="RHEA-COMP:9667"/>
        <dbReference type="Rhea" id="RHEA-COMP:9698"/>
        <dbReference type="ChEBI" id="CHEBI:30616"/>
        <dbReference type="ChEBI" id="CHEBI:33019"/>
        <dbReference type="ChEBI" id="CHEBI:57844"/>
        <dbReference type="ChEBI" id="CHEBI:78442"/>
        <dbReference type="ChEBI" id="CHEBI:78530"/>
        <dbReference type="ChEBI" id="CHEBI:456215"/>
        <dbReference type="EC" id="6.1.1.10"/>
    </reaction>
</comment>
<evidence type="ECO:0000256" key="16">
    <source>
        <dbReference type="ARBA" id="ARBA00030904"/>
    </source>
</evidence>
<evidence type="ECO:0000256" key="11">
    <source>
        <dbReference type="ARBA" id="ARBA00022833"/>
    </source>
</evidence>
<dbReference type="Pfam" id="PF01588">
    <property type="entry name" value="tRNA_bind"/>
    <property type="match status" value="1"/>
</dbReference>
<sequence>PSIADAYEARDFARAMREIMALADRANAWIADKAPWSLAKQEGKQDEVQAICALGINLFRQLVIFLKPVLPNLAADAEQFLNKAEHVEGADKLLRLTLDIGDEKRNVFSGIKSAYPNPAELEGRLTMMIANLKPRKMRFGISEGMVMAAGPGGEEIYLLSPDSGAKPGQRIK</sequence>
<evidence type="ECO:0000256" key="1">
    <source>
        <dbReference type="ARBA" id="ARBA00003314"/>
    </source>
</evidence>
<evidence type="ECO:0000256" key="14">
    <source>
        <dbReference type="ARBA" id="ARBA00022917"/>
    </source>
</evidence>
<name>A0A699T8B9_TANCI</name>
<evidence type="ECO:0000256" key="10">
    <source>
        <dbReference type="ARBA" id="ARBA00022741"/>
    </source>
</evidence>
<keyword evidence="10" id="KW-0547">Nucleotide-binding</keyword>
<evidence type="ECO:0000256" key="18">
    <source>
        <dbReference type="PROSITE-ProRule" id="PRU00209"/>
    </source>
</evidence>
<keyword evidence="12" id="KW-0067">ATP-binding</keyword>
<dbReference type="GO" id="GO:0046872">
    <property type="term" value="F:metal ion binding"/>
    <property type="evidence" value="ECO:0007669"/>
    <property type="project" value="UniProtKB-KW"/>
</dbReference>
<keyword evidence="11" id="KW-0862">Zinc</keyword>
<protein>
    <recommendedName>
        <fullName evidence="5">Methionine--tRNA ligase</fullName>
        <ecNumber evidence="4">6.1.1.10</ecNumber>
    </recommendedName>
    <alternativeName>
        <fullName evidence="16">Methionyl-tRNA synthetase</fullName>
    </alternativeName>
</protein>
<dbReference type="InterPro" id="IPR023458">
    <property type="entry name" value="Met-tRNA_ligase_1"/>
</dbReference>
<dbReference type="PROSITE" id="PS50886">
    <property type="entry name" value="TRBD"/>
    <property type="match status" value="1"/>
</dbReference>
<evidence type="ECO:0000256" key="12">
    <source>
        <dbReference type="ARBA" id="ARBA00022840"/>
    </source>
</evidence>
<comment type="subunit">
    <text evidence="3">Homodimer.</text>
</comment>
<dbReference type="FunFam" id="2.40.50.140:FF:000042">
    <property type="entry name" value="Methionine--tRNA ligase"/>
    <property type="match status" value="1"/>
</dbReference>
<dbReference type="PANTHER" id="PTHR45765:SF1">
    <property type="entry name" value="METHIONINE--TRNA LIGASE, CYTOPLASMIC"/>
    <property type="match status" value="1"/>
</dbReference>
<dbReference type="GO" id="GO:0005829">
    <property type="term" value="C:cytosol"/>
    <property type="evidence" value="ECO:0007669"/>
    <property type="project" value="TreeGrafter"/>
</dbReference>
<proteinExistence type="predicted"/>
<dbReference type="EC" id="6.1.1.10" evidence="4"/>
<reference evidence="20" key="1">
    <citation type="journal article" date="2019" name="Sci. Rep.">
        <title>Draft genome of Tanacetum cinerariifolium, the natural source of mosquito coil.</title>
        <authorList>
            <person name="Yamashiro T."/>
            <person name="Shiraishi A."/>
            <person name="Satake H."/>
            <person name="Nakayama K."/>
        </authorList>
    </citation>
    <scope>NUCLEOTIDE SEQUENCE</scope>
</reference>
<evidence type="ECO:0000313" key="20">
    <source>
        <dbReference type="EMBL" id="GFD05236.1"/>
    </source>
</evidence>
<dbReference type="GO" id="GO:0004825">
    <property type="term" value="F:methionine-tRNA ligase activity"/>
    <property type="evidence" value="ECO:0007669"/>
    <property type="project" value="UniProtKB-EC"/>
</dbReference>
<evidence type="ECO:0000259" key="19">
    <source>
        <dbReference type="PROSITE" id="PS50886"/>
    </source>
</evidence>
<evidence type="ECO:0000256" key="17">
    <source>
        <dbReference type="ARBA" id="ARBA00047364"/>
    </source>
</evidence>
<dbReference type="Gene3D" id="2.40.50.140">
    <property type="entry name" value="Nucleic acid-binding proteins"/>
    <property type="match status" value="1"/>
</dbReference>
<evidence type="ECO:0000256" key="4">
    <source>
        <dbReference type="ARBA" id="ARBA00012838"/>
    </source>
</evidence>
<dbReference type="PANTHER" id="PTHR45765">
    <property type="entry name" value="METHIONINE--TRNA LIGASE"/>
    <property type="match status" value="1"/>
</dbReference>
<keyword evidence="13 18" id="KW-0694">RNA-binding</keyword>
<dbReference type="GO" id="GO:0000049">
    <property type="term" value="F:tRNA binding"/>
    <property type="evidence" value="ECO:0007669"/>
    <property type="project" value="UniProtKB-UniRule"/>
</dbReference>
<comment type="function">
    <text evidence="1">Is required not only for elongation of protein synthesis but also for the initiation of all mRNA translation through initiator tRNA(fMet) aminoacylation.</text>
</comment>
<evidence type="ECO:0000256" key="5">
    <source>
        <dbReference type="ARBA" id="ARBA00018753"/>
    </source>
</evidence>
<evidence type="ECO:0000256" key="3">
    <source>
        <dbReference type="ARBA" id="ARBA00011738"/>
    </source>
</evidence>
<comment type="caution">
    <text evidence="20">The sequence shown here is derived from an EMBL/GenBank/DDBJ whole genome shotgun (WGS) entry which is preliminary data.</text>
</comment>
<evidence type="ECO:0000256" key="9">
    <source>
        <dbReference type="ARBA" id="ARBA00022723"/>
    </source>
</evidence>
<keyword evidence="14" id="KW-0648">Protein biosynthesis</keyword>
<dbReference type="NCBIfam" id="TIGR00399">
    <property type="entry name" value="metG_C_term"/>
    <property type="match status" value="1"/>
</dbReference>
<dbReference type="AlphaFoldDB" id="A0A699T8B9"/>